<accession>A0ABP0ZGE4</accession>
<evidence type="ECO:0000256" key="1">
    <source>
        <dbReference type="ARBA" id="ARBA00004606"/>
    </source>
</evidence>
<evidence type="ECO:0000256" key="3">
    <source>
        <dbReference type="ARBA" id="ARBA00022676"/>
    </source>
</evidence>
<dbReference type="EMBL" id="OZ022406">
    <property type="protein sequence ID" value="CAK9436973.1"/>
    <property type="molecule type" value="Genomic_DNA"/>
</dbReference>
<dbReference type="InterPro" id="IPR002685">
    <property type="entry name" value="Glyco_trans_15"/>
</dbReference>
<evidence type="ECO:0000256" key="5">
    <source>
        <dbReference type="ARBA" id="ARBA00022968"/>
    </source>
</evidence>
<dbReference type="RefSeq" id="XP_066828401.1">
    <property type="nucleotide sequence ID" value="XM_066971354.1"/>
</dbReference>
<keyword evidence="3" id="KW-0328">Glycosyltransferase</keyword>
<evidence type="ECO:0000313" key="7">
    <source>
        <dbReference type="EMBL" id="CAK9436973.1"/>
    </source>
</evidence>
<dbReference type="PIRSF" id="PIRSF018153">
    <property type="entry name" value="Glyco_trans_15"/>
    <property type="match status" value="1"/>
</dbReference>
<evidence type="ECO:0000256" key="2">
    <source>
        <dbReference type="ARBA" id="ARBA00007677"/>
    </source>
</evidence>
<comment type="subcellular location">
    <subcellularLocation>
        <location evidence="1">Membrane</location>
        <topology evidence="1">Single-pass type II membrane protein</topology>
    </subcellularLocation>
</comment>
<reference evidence="7 8" key="1">
    <citation type="submission" date="2024-03" db="EMBL/GenBank/DDBJ databases">
        <authorList>
            <person name="Brejova B."/>
        </authorList>
    </citation>
    <scope>NUCLEOTIDE SEQUENCE [LARGE SCALE GENOMIC DNA]</scope>
    <source>
        <strain evidence="7 8">CBS 14171</strain>
    </source>
</reference>
<evidence type="ECO:0000256" key="6">
    <source>
        <dbReference type="SAM" id="SignalP"/>
    </source>
</evidence>
<evidence type="ECO:0000256" key="4">
    <source>
        <dbReference type="ARBA" id="ARBA00022679"/>
    </source>
</evidence>
<dbReference type="Pfam" id="PF01793">
    <property type="entry name" value="Glyco_transf_15"/>
    <property type="match status" value="1"/>
</dbReference>
<keyword evidence="5" id="KW-0735">Signal-anchor</keyword>
<protein>
    <submittedName>
        <fullName evidence="7">Uncharacterized protein</fullName>
    </submittedName>
</protein>
<gene>
    <name evidence="7" type="ORF">LODBEIA_P14630</name>
</gene>
<dbReference type="PANTHER" id="PTHR31121">
    <property type="entry name" value="ALPHA-1,2 MANNOSYLTRANSFERASE KTR1"/>
    <property type="match status" value="1"/>
</dbReference>
<dbReference type="GeneID" id="92206659"/>
<dbReference type="PANTHER" id="PTHR31121:SF6">
    <property type="entry name" value="ALPHA-1,2 MANNOSYLTRANSFERASE KTR1"/>
    <property type="match status" value="1"/>
</dbReference>
<dbReference type="Gene3D" id="3.90.550.10">
    <property type="entry name" value="Spore Coat Polysaccharide Biosynthesis Protein SpsA, Chain A"/>
    <property type="match status" value="1"/>
</dbReference>
<dbReference type="Proteomes" id="UP001497383">
    <property type="component" value="Chromosome 2"/>
</dbReference>
<organism evidence="7 8">
    <name type="scientific">Lodderomyces beijingensis</name>
    <dbReference type="NCBI Taxonomy" id="1775926"/>
    <lineage>
        <taxon>Eukaryota</taxon>
        <taxon>Fungi</taxon>
        <taxon>Dikarya</taxon>
        <taxon>Ascomycota</taxon>
        <taxon>Saccharomycotina</taxon>
        <taxon>Pichiomycetes</taxon>
        <taxon>Debaryomycetaceae</taxon>
        <taxon>Candida/Lodderomyces clade</taxon>
        <taxon>Lodderomyces</taxon>
    </lineage>
</organism>
<evidence type="ECO:0000313" key="8">
    <source>
        <dbReference type="Proteomes" id="UP001497383"/>
    </source>
</evidence>
<sequence>MNKPKILAASLTVILTILANSNLSFFTSVNQPSKDSTCYQYESNEQFQSFLKSRHHHQNGGNLCVQKDTGGTGRVNATFLMLCRNAEVYQVLETLQTIQDRFNNKFHYDYTFLNDEPFTDEFIYLVGSYIPFSKVNFGLIPQDHWSYPHHINVTACAEIRANFANVPYGDSESYRHMCRFYSGFFYKHPFVRSYEYYWRIEPGIKLHCDIQQDLFQYMHTNNKKYAFAISLFEYIDTIPSLWSHVFQYLSKYNVDPGLLPVLANSDGHYNLCHFWSNFEIARVDTFDNPEYERFFQYLDSTGGFYYERWGDAPVHTIGTMLFLKKEEIHWFANLGYHHPPYTQCPQDLDEFVENRCVCDSEDDVTWNENLSCTPHFLSYLGV</sequence>
<keyword evidence="8" id="KW-1185">Reference proteome</keyword>
<keyword evidence="5" id="KW-0812">Transmembrane</keyword>
<name>A0ABP0ZGE4_9ASCO</name>
<feature type="chain" id="PRO_5045981035" evidence="6">
    <location>
        <begin position="20"/>
        <end position="382"/>
    </location>
</feature>
<keyword evidence="6" id="KW-0732">Signal</keyword>
<feature type="signal peptide" evidence="6">
    <location>
        <begin position="1"/>
        <end position="19"/>
    </location>
</feature>
<comment type="similarity">
    <text evidence="2">Belongs to the glycosyltransferase 15 family.</text>
</comment>
<dbReference type="SUPFAM" id="SSF53448">
    <property type="entry name" value="Nucleotide-diphospho-sugar transferases"/>
    <property type="match status" value="1"/>
</dbReference>
<keyword evidence="4" id="KW-0808">Transferase</keyword>
<proteinExistence type="inferred from homology"/>
<dbReference type="InterPro" id="IPR029044">
    <property type="entry name" value="Nucleotide-diphossugar_trans"/>
</dbReference>